<reference evidence="1 2" key="1">
    <citation type="submission" date="2020-07" db="EMBL/GenBank/DDBJ databases">
        <title>Luteimonas sp. SJ-92.</title>
        <authorList>
            <person name="Huang X.-X."/>
            <person name="Xu L."/>
            <person name="Sun J.-Q."/>
        </authorList>
    </citation>
    <scope>NUCLEOTIDE SEQUENCE [LARGE SCALE GENOMIC DNA]</scope>
    <source>
        <strain evidence="1 2">SJ-92</strain>
    </source>
</reference>
<keyword evidence="2" id="KW-1185">Reference proteome</keyword>
<accession>A0A853JFU7</accession>
<dbReference type="Proteomes" id="UP000578091">
    <property type="component" value="Unassembled WGS sequence"/>
</dbReference>
<dbReference type="AlphaFoldDB" id="A0A853JFU7"/>
<organism evidence="1 2">
    <name type="scientific">Luteimonas salinisoli</name>
    <dbReference type="NCBI Taxonomy" id="2752307"/>
    <lineage>
        <taxon>Bacteria</taxon>
        <taxon>Pseudomonadati</taxon>
        <taxon>Pseudomonadota</taxon>
        <taxon>Gammaproteobacteria</taxon>
        <taxon>Lysobacterales</taxon>
        <taxon>Lysobacteraceae</taxon>
        <taxon>Luteimonas</taxon>
    </lineage>
</organism>
<comment type="caution">
    <text evidence="1">The sequence shown here is derived from an EMBL/GenBank/DDBJ whole genome shotgun (WGS) entry which is preliminary data.</text>
</comment>
<dbReference type="RefSeq" id="WP_180679491.1">
    <property type="nucleotide sequence ID" value="NZ_JACCKA010000085.1"/>
</dbReference>
<evidence type="ECO:0000313" key="1">
    <source>
        <dbReference type="EMBL" id="NZA27725.1"/>
    </source>
</evidence>
<name>A0A853JFU7_9GAMM</name>
<protein>
    <submittedName>
        <fullName evidence="1">Uncharacterized protein</fullName>
    </submittedName>
</protein>
<proteinExistence type="predicted"/>
<gene>
    <name evidence="1" type="ORF">H0E84_15195</name>
</gene>
<sequence length="59" mass="6290">MAVFQLDVFVDSMLGRSAGRAISRTAARSSVTDMYLEPTMLAATPTRESARNAAHSSVS</sequence>
<dbReference type="EMBL" id="JACCKA010000085">
    <property type="protein sequence ID" value="NZA27725.1"/>
    <property type="molecule type" value="Genomic_DNA"/>
</dbReference>
<evidence type="ECO:0000313" key="2">
    <source>
        <dbReference type="Proteomes" id="UP000578091"/>
    </source>
</evidence>